<accession>A0A7S4ZS71</accession>
<name>A0A7S4ZS71_RHIRH</name>
<dbReference type="EMBL" id="MK318974">
    <property type="protein sequence ID" value="QCL10017.1"/>
    <property type="molecule type" value="Genomic_DNA"/>
</dbReference>
<dbReference type="AlphaFoldDB" id="A0A7S4ZS71"/>
<proteinExistence type="predicted"/>
<evidence type="ECO:0000313" key="1">
    <source>
        <dbReference type="EMBL" id="QCL10017.1"/>
    </source>
</evidence>
<organism evidence="1">
    <name type="scientific">Rhizobium rhizogenes</name>
    <name type="common">Agrobacterium rhizogenes</name>
    <dbReference type="NCBI Taxonomy" id="359"/>
    <lineage>
        <taxon>Bacteria</taxon>
        <taxon>Pseudomonadati</taxon>
        <taxon>Pseudomonadota</taxon>
        <taxon>Alphaproteobacteria</taxon>
        <taxon>Hyphomicrobiales</taxon>
        <taxon>Rhizobiaceae</taxon>
        <taxon>Rhizobium/Agrobacterium group</taxon>
        <taxon>Rhizobium</taxon>
    </lineage>
</organism>
<keyword evidence="1" id="KW-0614">Plasmid</keyword>
<gene>
    <name evidence="1" type="ORF">pC5.8d_714</name>
</gene>
<protein>
    <submittedName>
        <fullName evidence="1">Uncharacterized protein</fullName>
    </submittedName>
</protein>
<geneLocation type="plasmid" evidence="1">
    <name>pColt5.8d</name>
</geneLocation>
<sequence>MSPVPVSLGFAVQLVPNLLAWNPDLLEVRAIQNWVPSNVRSYRIILVRV</sequence>
<reference evidence="1" key="1">
    <citation type="submission" date="2018-12" db="EMBL/GenBank/DDBJ databases">
        <title>Three Rhizobium rhizogenes strains isolated from the same crown gall tumor carry diverse plasmids.</title>
        <authorList>
            <person name="Pulawska J."/>
            <person name="Kuzmanovic N."/>
        </authorList>
    </citation>
    <scope>NUCLEOTIDE SEQUENCE</scope>
    <source>
        <strain evidence="1">Colt5.8</strain>
        <plasmid evidence="1">pColt5.8d</plasmid>
    </source>
</reference>